<dbReference type="Proteomes" id="UP001216674">
    <property type="component" value="Unassembled WGS sequence"/>
</dbReference>
<evidence type="ECO:0000256" key="1">
    <source>
        <dbReference type="ARBA" id="ARBA00022491"/>
    </source>
</evidence>
<dbReference type="Gene3D" id="1.10.357.10">
    <property type="entry name" value="Tetracycline Repressor, domain 2"/>
    <property type="match status" value="1"/>
</dbReference>
<dbReference type="InterPro" id="IPR036271">
    <property type="entry name" value="Tet_transcr_reg_TetR-rel_C_sf"/>
</dbReference>
<evidence type="ECO:0000256" key="6">
    <source>
        <dbReference type="SAM" id="MobiDB-lite"/>
    </source>
</evidence>
<keyword evidence="4" id="KW-0804">Transcription</keyword>
<evidence type="ECO:0000313" key="8">
    <source>
        <dbReference type="EMBL" id="MDF3835091.1"/>
    </source>
</evidence>
<dbReference type="Pfam" id="PF13977">
    <property type="entry name" value="TetR_C_6"/>
    <property type="match status" value="1"/>
</dbReference>
<evidence type="ECO:0000313" key="9">
    <source>
        <dbReference type="Proteomes" id="UP001216674"/>
    </source>
</evidence>
<dbReference type="RefSeq" id="WP_276265976.1">
    <property type="nucleotide sequence ID" value="NZ_JARJLM010000325.1"/>
</dbReference>
<feature type="domain" description="HTH tetR-type" evidence="7">
    <location>
        <begin position="75"/>
        <end position="135"/>
    </location>
</feature>
<dbReference type="SUPFAM" id="SSF46689">
    <property type="entry name" value="Homeodomain-like"/>
    <property type="match status" value="1"/>
</dbReference>
<feature type="DNA-binding region" description="H-T-H motif" evidence="5">
    <location>
        <begin position="98"/>
        <end position="117"/>
    </location>
</feature>
<dbReference type="PANTHER" id="PTHR30055:SF228">
    <property type="entry name" value="TRANSCRIPTIONAL REGULATOR-RELATED"/>
    <property type="match status" value="1"/>
</dbReference>
<gene>
    <name evidence="8" type="ORF">P3W85_19310</name>
</gene>
<feature type="region of interest" description="Disordered" evidence="6">
    <location>
        <begin position="1"/>
        <end position="32"/>
    </location>
</feature>
<evidence type="ECO:0000256" key="3">
    <source>
        <dbReference type="ARBA" id="ARBA00023125"/>
    </source>
</evidence>
<name>A0ABT6ATT8_9BURK</name>
<evidence type="ECO:0000256" key="2">
    <source>
        <dbReference type="ARBA" id="ARBA00023015"/>
    </source>
</evidence>
<dbReference type="PANTHER" id="PTHR30055">
    <property type="entry name" value="HTH-TYPE TRANSCRIPTIONAL REGULATOR RUTR"/>
    <property type="match status" value="1"/>
</dbReference>
<feature type="compositionally biased region" description="Basic and acidic residues" evidence="6">
    <location>
        <begin position="1"/>
        <end position="28"/>
    </location>
</feature>
<evidence type="ECO:0000256" key="4">
    <source>
        <dbReference type="ARBA" id="ARBA00023163"/>
    </source>
</evidence>
<dbReference type="InterPro" id="IPR001647">
    <property type="entry name" value="HTH_TetR"/>
</dbReference>
<keyword evidence="3 5" id="KW-0238">DNA-binding</keyword>
<keyword evidence="1" id="KW-0678">Repressor</keyword>
<evidence type="ECO:0000256" key="5">
    <source>
        <dbReference type="PROSITE-ProRule" id="PRU00335"/>
    </source>
</evidence>
<proteinExistence type="predicted"/>
<comment type="caution">
    <text evidence="8">The sequence shown here is derived from an EMBL/GenBank/DDBJ whole genome shotgun (WGS) entry which is preliminary data.</text>
</comment>
<sequence length="266" mass="29396">MVNHHCYDADKRLGTKSGEPRSHYDGAVRRKPGCRTNRLKPMVTPQAPRSLKRKAVAAGPAKTVAPANTKEDAYERKRIDVLEATWRAILRVGLENVTIREIAAEMGATTGAVVHYFRTKDEVLIYALDYLISGLVADVERRLEGVTGIARLETILHAALPLDLEGETGWRIWLAFLKASVGSETLSAEHKRRYAFMRGALVGELAALQKQKLIRSGLDLTLEADAMVALADGLGVGRIIDPERFAPAQQRMLVKRHIRAFLVPTA</sequence>
<protein>
    <submittedName>
        <fullName evidence="8">TetR/AcrR family transcriptional regulator</fullName>
    </submittedName>
</protein>
<dbReference type="Pfam" id="PF00440">
    <property type="entry name" value="TetR_N"/>
    <property type="match status" value="1"/>
</dbReference>
<dbReference type="InterPro" id="IPR050109">
    <property type="entry name" value="HTH-type_TetR-like_transc_reg"/>
</dbReference>
<dbReference type="InterPro" id="IPR009057">
    <property type="entry name" value="Homeodomain-like_sf"/>
</dbReference>
<dbReference type="InterPro" id="IPR039538">
    <property type="entry name" value="BetI_C"/>
</dbReference>
<keyword evidence="2" id="KW-0805">Transcription regulation</keyword>
<reference evidence="8 9" key="1">
    <citation type="submission" date="2023-03" db="EMBL/GenBank/DDBJ databases">
        <title>Draft assemblies of triclosan tolerant bacteria isolated from returned activated sludge.</title>
        <authorList>
            <person name="Van Hamelsveld S."/>
        </authorList>
    </citation>
    <scope>NUCLEOTIDE SEQUENCE [LARGE SCALE GENOMIC DNA]</scope>
    <source>
        <strain evidence="8 9">GW210010_S58</strain>
    </source>
</reference>
<keyword evidence="9" id="KW-1185">Reference proteome</keyword>
<dbReference type="SUPFAM" id="SSF48498">
    <property type="entry name" value="Tetracyclin repressor-like, C-terminal domain"/>
    <property type="match status" value="1"/>
</dbReference>
<dbReference type="PROSITE" id="PS50977">
    <property type="entry name" value="HTH_TETR_2"/>
    <property type="match status" value="1"/>
</dbReference>
<evidence type="ECO:0000259" key="7">
    <source>
        <dbReference type="PROSITE" id="PS50977"/>
    </source>
</evidence>
<dbReference type="EMBL" id="JARJLM010000325">
    <property type="protein sequence ID" value="MDF3835091.1"/>
    <property type="molecule type" value="Genomic_DNA"/>
</dbReference>
<accession>A0ABT6ATT8</accession>
<organism evidence="8 9">
    <name type="scientific">Cupriavidus basilensis</name>
    <dbReference type="NCBI Taxonomy" id="68895"/>
    <lineage>
        <taxon>Bacteria</taxon>
        <taxon>Pseudomonadati</taxon>
        <taxon>Pseudomonadota</taxon>
        <taxon>Betaproteobacteria</taxon>
        <taxon>Burkholderiales</taxon>
        <taxon>Burkholderiaceae</taxon>
        <taxon>Cupriavidus</taxon>
    </lineage>
</organism>